<reference evidence="2" key="1">
    <citation type="journal article" date="2013" name="Nature">
        <title>Pan genome of the phytoplankton Emiliania underpins its global distribution.</title>
        <authorList>
            <person name="Read B.A."/>
            <person name="Kegel J."/>
            <person name="Klute M.J."/>
            <person name="Kuo A."/>
            <person name="Lefebvre S.C."/>
            <person name="Maumus F."/>
            <person name="Mayer C."/>
            <person name="Miller J."/>
            <person name="Monier A."/>
            <person name="Salamov A."/>
            <person name="Young J."/>
            <person name="Aguilar M."/>
            <person name="Claverie J.M."/>
            <person name="Frickenhaus S."/>
            <person name="Gonzalez K."/>
            <person name="Herman E.K."/>
            <person name="Lin Y.C."/>
            <person name="Napier J."/>
            <person name="Ogata H."/>
            <person name="Sarno A.F."/>
            <person name="Shmutz J."/>
            <person name="Schroeder D."/>
            <person name="de Vargas C."/>
            <person name="Verret F."/>
            <person name="von Dassow P."/>
            <person name="Valentin K."/>
            <person name="Van de Peer Y."/>
            <person name="Wheeler G."/>
            <person name="Dacks J.B."/>
            <person name="Delwiche C.F."/>
            <person name="Dyhrman S.T."/>
            <person name="Glockner G."/>
            <person name="John U."/>
            <person name="Richards T."/>
            <person name="Worden A.Z."/>
            <person name="Zhang X."/>
            <person name="Grigoriev I.V."/>
            <person name="Allen A.E."/>
            <person name="Bidle K."/>
            <person name="Borodovsky M."/>
            <person name="Bowler C."/>
            <person name="Brownlee C."/>
            <person name="Cock J.M."/>
            <person name="Elias M."/>
            <person name="Gladyshev V.N."/>
            <person name="Groth M."/>
            <person name="Guda C."/>
            <person name="Hadaegh A."/>
            <person name="Iglesias-Rodriguez M.D."/>
            <person name="Jenkins J."/>
            <person name="Jones B.M."/>
            <person name="Lawson T."/>
            <person name="Leese F."/>
            <person name="Lindquist E."/>
            <person name="Lobanov A."/>
            <person name="Lomsadze A."/>
            <person name="Malik S.B."/>
            <person name="Marsh M.E."/>
            <person name="Mackinder L."/>
            <person name="Mock T."/>
            <person name="Mueller-Roeber B."/>
            <person name="Pagarete A."/>
            <person name="Parker M."/>
            <person name="Probert I."/>
            <person name="Quesneville H."/>
            <person name="Raines C."/>
            <person name="Rensing S.A."/>
            <person name="Riano-Pachon D.M."/>
            <person name="Richier S."/>
            <person name="Rokitta S."/>
            <person name="Shiraiwa Y."/>
            <person name="Soanes D.M."/>
            <person name="van der Giezen M."/>
            <person name="Wahlund T.M."/>
            <person name="Williams B."/>
            <person name="Wilson W."/>
            <person name="Wolfe G."/>
            <person name="Wurch L.L."/>
        </authorList>
    </citation>
    <scope>NUCLEOTIDE SEQUENCE</scope>
</reference>
<dbReference type="Proteomes" id="UP000013827">
    <property type="component" value="Unassembled WGS sequence"/>
</dbReference>
<dbReference type="HOGENOM" id="CLU_1869006_0_0_1"/>
<dbReference type="RefSeq" id="XP_005788252.1">
    <property type="nucleotide sequence ID" value="XM_005788195.1"/>
</dbReference>
<reference evidence="1" key="2">
    <citation type="submission" date="2024-10" db="UniProtKB">
        <authorList>
            <consortium name="EnsemblProtists"/>
        </authorList>
    </citation>
    <scope>IDENTIFICATION</scope>
</reference>
<evidence type="ECO:0000313" key="1">
    <source>
        <dbReference type="EnsemblProtists" id="EOD35823"/>
    </source>
</evidence>
<dbReference type="PaxDb" id="2903-EOD35823"/>
<dbReference type="KEGG" id="ehx:EMIHUDRAFT_313575"/>
<accession>A0A0D3KJ88</accession>
<sequence>MAEAVTAEAVIAEAVIAEAAAARAGEGSAAEATAEAEATVTVAAADGQAAAVVEGSPDEKGVAWFTAQCLAFSREVCASRKLACAERLPSFASAQGLVDFFPKKLVSPAQITEQRRRMQAAIEEERSRQMDAGDMVE</sequence>
<dbReference type="EnsemblProtists" id="EOD35823">
    <property type="protein sequence ID" value="EOD35823"/>
    <property type="gene ID" value="EMIHUDRAFT_313575"/>
</dbReference>
<dbReference type="AlphaFoldDB" id="A0A0D3KJ88"/>
<name>A0A0D3KJ88_EMIH1</name>
<evidence type="ECO:0000313" key="2">
    <source>
        <dbReference type="Proteomes" id="UP000013827"/>
    </source>
</evidence>
<proteinExistence type="predicted"/>
<protein>
    <submittedName>
        <fullName evidence="1">Uncharacterized protein</fullName>
    </submittedName>
</protein>
<dbReference type="GeneID" id="17281092"/>
<organism evidence="1 2">
    <name type="scientific">Emiliania huxleyi (strain CCMP1516)</name>
    <dbReference type="NCBI Taxonomy" id="280463"/>
    <lineage>
        <taxon>Eukaryota</taxon>
        <taxon>Haptista</taxon>
        <taxon>Haptophyta</taxon>
        <taxon>Prymnesiophyceae</taxon>
        <taxon>Isochrysidales</taxon>
        <taxon>Noelaerhabdaceae</taxon>
        <taxon>Emiliania</taxon>
    </lineage>
</organism>
<keyword evidence="2" id="KW-1185">Reference proteome</keyword>